<dbReference type="SUPFAM" id="SSF52540">
    <property type="entry name" value="P-loop containing nucleoside triphosphate hydrolases"/>
    <property type="match status" value="1"/>
</dbReference>
<comment type="caution">
    <text evidence="1">The sequence shown here is derived from an EMBL/GenBank/DDBJ whole genome shotgun (WGS) entry which is preliminary data.</text>
</comment>
<feature type="non-terminal residue" evidence="1">
    <location>
        <position position="361"/>
    </location>
</feature>
<dbReference type="Gene3D" id="3.40.50.300">
    <property type="entry name" value="P-loop containing nucleotide triphosphate hydrolases"/>
    <property type="match status" value="1"/>
</dbReference>
<organism evidence="1 2">
    <name type="scientific">Micromonospora azadirachtae</name>
    <dbReference type="NCBI Taxonomy" id="1970735"/>
    <lineage>
        <taxon>Bacteria</taxon>
        <taxon>Bacillati</taxon>
        <taxon>Actinomycetota</taxon>
        <taxon>Actinomycetes</taxon>
        <taxon>Micromonosporales</taxon>
        <taxon>Micromonosporaceae</taxon>
        <taxon>Micromonospora</taxon>
    </lineage>
</organism>
<accession>A0ABW3A745</accession>
<dbReference type="Proteomes" id="UP001597053">
    <property type="component" value="Unassembled WGS sequence"/>
</dbReference>
<name>A0ABW3A745_9ACTN</name>
<reference evidence="2" key="1">
    <citation type="journal article" date="2019" name="Int. J. Syst. Evol. Microbiol.">
        <title>The Global Catalogue of Microorganisms (GCM) 10K type strain sequencing project: providing services to taxonomists for standard genome sequencing and annotation.</title>
        <authorList>
            <consortium name="The Broad Institute Genomics Platform"/>
            <consortium name="The Broad Institute Genome Sequencing Center for Infectious Disease"/>
            <person name="Wu L."/>
            <person name="Ma J."/>
        </authorList>
    </citation>
    <scope>NUCLEOTIDE SEQUENCE [LARGE SCALE GENOMIC DNA]</scope>
    <source>
        <strain evidence="2">JCM 32148</strain>
    </source>
</reference>
<protein>
    <submittedName>
        <fullName evidence="1">HelD family protein</fullName>
    </submittedName>
</protein>
<keyword evidence="2" id="KW-1185">Reference proteome</keyword>
<dbReference type="EMBL" id="JBHTHM010001329">
    <property type="protein sequence ID" value="MFD0786391.1"/>
    <property type="molecule type" value="Genomic_DNA"/>
</dbReference>
<evidence type="ECO:0000313" key="2">
    <source>
        <dbReference type="Proteomes" id="UP001597053"/>
    </source>
</evidence>
<sequence>MTLAAHTSNNPADLDEELASERAHLESSRAALRRMRERAQALFATGDKVAGDSYTAEQLGRHMARRVKELADDPTTPLFFGRLNFGGTADRRHSDDADDEVVGVYHVGRRHVTDELGEPMVIDWRAPVSRSFYRASARDPQGVTVRRRFGFSTGVLTSFEDEHLDRGEELGTASRILTAEIERPRVGPMRDIVATIQPEQDELVRADLADSICVQGAPGTGKTAVGLHRAAYLLYLHRERLNRSGVLIVGPNRAFLSYIAAVLPALGEVEVEQSTVEDLVARVPVRAVDDVVTATLKHDVRMAEVLRRALEIHIGEPTEPIMVSDGSFRWRIGLEPLHRVLEETRREGLPYAVGRERVRAR</sequence>
<gene>
    <name evidence="1" type="ORF">ACFQZ8_21030</name>
</gene>
<evidence type="ECO:0000313" key="1">
    <source>
        <dbReference type="EMBL" id="MFD0786391.1"/>
    </source>
</evidence>
<proteinExistence type="predicted"/>
<dbReference type="InterPro" id="IPR027417">
    <property type="entry name" value="P-loop_NTPase"/>
</dbReference>